<feature type="region of interest" description="Disordered" evidence="1">
    <location>
        <begin position="99"/>
        <end position="118"/>
    </location>
</feature>
<accession>A0A183FP98</accession>
<dbReference type="EMBL" id="UZAH01026435">
    <property type="protein sequence ID" value="VDO80640.1"/>
    <property type="molecule type" value="Genomic_DNA"/>
</dbReference>
<dbReference type="Proteomes" id="UP000050761">
    <property type="component" value="Unassembled WGS sequence"/>
</dbReference>
<sequence length="173" mass="19246">MPGELVFRRQAIVVVVVALLTSPSLRRFSIVQATATPPPAAAAAIRRHHSIHTIRGRLATVIVVVDAVFGEDRLSSLESPVYPLSPTASHHSSLFARGTTDEWEGRQTATTSGGGLRTALRQTPVRWPNEPPFIALSHHIPYRMGTLFWFEAHSWPHGFRRKLSKPLERMFAL</sequence>
<name>A0A183FP98_HELPZ</name>
<organism evidence="3 4">
    <name type="scientific">Heligmosomoides polygyrus</name>
    <name type="common">Parasitic roundworm</name>
    <dbReference type="NCBI Taxonomy" id="6339"/>
    <lineage>
        <taxon>Eukaryota</taxon>
        <taxon>Metazoa</taxon>
        <taxon>Ecdysozoa</taxon>
        <taxon>Nematoda</taxon>
        <taxon>Chromadorea</taxon>
        <taxon>Rhabditida</taxon>
        <taxon>Rhabditina</taxon>
        <taxon>Rhabditomorpha</taxon>
        <taxon>Strongyloidea</taxon>
        <taxon>Heligmosomidae</taxon>
        <taxon>Heligmosomoides</taxon>
    </lineage>
</organism>
<reference evidence="4" key="2">
    <citation type="submission" date="2019-09" db="UniProtKB">
        <authorList>
            <consortium name="WormBaseParasite"/>
        </authorList>
    </citation>
    <scope>IDENTIFICATION</scope>
</reference>
<accession>A0A3P7XZK9</accession>
<dbReference type="WBParaSite" id="HPBE_0000941901-mRNA-1">
    <property type="protein sequence ID" value="HPBE_0000941901-mRNA-1"/>
    <property type="gene ID" value="HPBE_0000941901"/>
</dbReference>
<evidence type="ECO:0000313" key="4">
    <source>
        <dbReference type="WBParaSite" id="HPBE_0000941901-mRNA-1"/>
    </source>
</evidence>
<evidence type="ECO:0000313" key="2">
    <source>
        <dbReference type="EMBL" id="VDO80640.1"/>
    </source>
</evidence>
<evidence type="ECO:0000256" key="1">
    <source>
        <dbReference type="SAM" id="MobiDB-lite"/>
    </source>
</evidence>
<gene>
    <name evidence="2" type="ORF">HPBE_LOCUS9420</name>
</gene>
<dbReference type="AlphaFoldDB" id="A0A183FP98"/>
<reference evidence="2 3" key="1">
    <citation type="submission" date="2018-11" db="EMBL/GenBank/DDBJ databases">
        <authorList>
            <consortium name="Pathogen Informatics"/>
        </authorList>
    </citation>
    <scope>NUCLEOTIDE SEQUENCE [LARGE SCALE GENOMIC DNA]</scope>
</reference>
<evidence type="ECO:0000313" key="3">
    <source>
        <dbReference type="Proteomes" id="UP000050761"/>
    </source>
</evidence>
<keyword evidence="3" id="KW-1185">Reference proteome</keyword>
<proteinExistence type="predicted"/>
<protein>
    <submittedName>
        <fullName evidence="4">Secreted protein</fullName>
    </submittedName>
</protein>